<dbReference type="InterPro" id="IPR011993">
    <property type="entry name" value="PH-like_dom_sf"/>
</dbReference>
<evidence type="ECO:0008006" key="8">
    <source>
        <dbReference type="Google" id="ProtNLM"/>
    </source>
</evidence>
<proteinExistence type="predicted"/>
<protein>
    <recommendedName>
        <fullName evidence="8">Regulator of volume decrease after cellular swelling-domain-containing protein</fullName>
    </recommendedName>
</protein>
<dbReference type="Gene3D" id="2.30.29.30">
    <property type="entry name" value="Pleckstrin-homology domain (PH domain)/Phosphotyrosine-binding domain (PTB)"/>
    <property type="match status" value="1"/>
</dbReference>
<dbReference type="GO" id="GO:0045292">
    <property type="term" value="P:mRNA cis splicing, via spliceosome"/>
    <property type="evidence" value="ECO:0007669"/>
    <property type="project" value="TreeGrafter"/>
</dbReference>
<dbReference type="Pfam" id="PF03517">
    <property type="entry name" value="Voldacs"/>
    <property type="match status" value="1"/>
</dbReference>
<dbReference type="GO" id="GO:0034715">
    <property type="term" value="C:pICln-Sm protein complex"/>
    <property type="evidence" value="ECO:0007669"/>
    <property type="project" value="TreeGrafter"/>
</dbReference>
<evidence type="ECO:0000256" key="3">
    <source>
        <dbReference type="ARBA" id="ARBA00022490"/>
    </source>
</evidence>
<accession>A0A2B7YF62</accession>
<dbReference type="AlphaFoldDB" id="A0A2B7YF62"/>
<evidence type="ECO:0000313" key="6">
    <source>
        <dbReference type="EMBL" id="PGH19691.1"/>
    </source>
</evidence>
<dbReference type="PANTHER" id="PTHR21399">
    <property type="entry name" value="CHLORIDE CONDUCTANCE REGULATORY PROTEIN ICLN"/>
    <property type="match status" value="1"/>
</dbReference>
<keyword evidence="7" id="KW-1185">Reference proteome</keyword>
<dbReference type="EMBL" id="PDNA01000045">
    <property type="protein sequence ID" value="PGH19691.1"/>
    <property type="molecule type" value="Genomic_DNA"/>
</dbReference>
<comment type="subcellular location">
    <subcellularLocation>
        <location evidence="2">Cytoplasm</location>
    </subcellularLocation>
    <subcellularLocation>
        <location evidence="1">Nucleus</location>
    </subcellularLocation>
</comment>
<dbReference type="OrthoDB" id="19714at2759"/>
<gene>
    <name evidence="6" type="ORF">AJ80_03846</name>
</gene>
<dbReference type="PANTHER" id="PTHR21399:SF0">
    <property type="entry name" value="METHYLOSOME SUBUNIT PICLN"/>
    <property type="match status" value="1"/>
</dbReference>
<organism evidence="6 7">
    <name type="scientific">Polytolypa hystricis (strain UAMH7299)</name>
    <dbReference type="NCBI Taxonomy" id="1447883"/>
    <lineage>
        <taxon>Eukaryota</taxon>
        <taxon>Fungi</taxon>
        <taxon>Dikarya</taxon>
        <taxon>Ascomycota</taxon>
        <taxon>Pezizomycotina</taxon>
        <taxon>Eurotiomycetes</taxon>
        <taxon>Eurotiomycetidae</taxon>
        <taxon>Onygenales</taxon>
        <taxon>Onygenales incertae sedis</taxon>
        <taxon>Polytolypa</taxon>
    </lineage>
</organism>
<dbReference type="Proteomes" id="UP000224634">
    <property type="component" value="Unassembled WGS sequence"/>
</dbReference>
<evidence type="ECO:0000313" key="7">
    <source>
        <dbReference type="Proteomes" id="UP000224634"/>
    </source>
</evidence>
<keyword evidence="3" id="KW-0963">Cytoplasm</keyword>
<dbReference type="GO" id="GO:0005681">
    <property type="term" value="C:spliceosomal complex"/>
    <property type="evidence" value="ECO:0007669"/>
    <property type="project" value="TreeGrafter"/>
</dbReference>
<sequence length="321" mass="33791">MEVLHTPPNPSSFVPLTESTPTTTTAPVLHYRSEKCKIVISEQDLRESTALRALRPAAPAGHAANGTTASTTAGGEAEMEEEGKEIVLDQVDVWVTSERLLLYSSSASAGVAIPYPSISLHAIQRLQLPGEESAAANGVQGLYMQLANPNQDPEEADLDMDEESICLTIVPPSPHPAEEAEAQAQPAEGEEEEKPAQTPTQDLFAALSACSNLHPDPTAAQDGEAEANDNNNPTTSAGGLGDSLLYQNGLIIPGNNTGGLPPALPGSGGWITAENMHEYFDEEGNWKGEGEGEGGSLGPGAGSVREREEEGEGETKWRMTE</sequence>
<feature type="compositionally biased region" description="Polar residues" evidence="5">
    <location>
        <begin position="228"/>
        <end position="237"/>
    </location>
</feature>
<feature type="region of interest" description="Disordered" evidence="5">
    <location>
        <begin position="283"/>
        <end position="321"/>
    </location>
</feature>
<dbReference type="GO" id="GO:0005829">
    <property type="term" value="C:cytosol"/>
    <property type="evidence" value="ECO:0007669"/>
    <property type="project" value="TreeGrafter"/>
</dbReference>
<reference evidence="6 7" key="1">
    <citation type="submission" date="2017-10" db="EMBL/GenBank/DDBJ databases">
        <title>Comparative genomics in systemic dimorphic fungi from Ajellomycetaceae.</title>
        <authorList>
            <person name="Munoz J.F."/>
            <person name="Mcewen J.G."/>
            <person name="Clay O.K."/>
            <person name="Cuomo C.A."/>
        </authorList>
    </citation>
    <scope>NUCLEOTIDE SEQUENCE [LARGE SCALE GENOMIC DNA]</scope>
    <source>
        <strain evidence="6 7">UAMH7299</strain>
    </source>
</reference>
<feature type="compositionally biased region" description="Low complexity" evidence="5">
    <location>
        <begin position="57"/>
        <end position="76"/>
    </location>
</feature>
<dbReference type="InterPro" id="IPR039924">
    <property type="entry name" value="ICln/Lot5/Saf5"/>
</dbReference>
<feature type="compositionally biased region" description="Basic and acidic residues" evidence="5">
    <location>
        <begin position="304"/>
        <end position="321"/>
    </location>
</feature>
<evidence type="ECO:0000256" key="5">
    <source>
        <dbReference type="SAM" id="MobiDB-lite"/>
    </source>
</evidence>
<feature type="region of interest" description="Disordered" evidence="5">
    <location>
        <begin position="168"/>
        <end position="198"/>
    </location>
</feature>
<feature type="region of interest" description="Disordered" evidence="5">
    <location>
        <begin position="57"/>
        <end position="77"/>
    </location>
</feature>
<feature type="region of interest" description="Disordered" evidence="5">
    <location>
        <begin position="212"/>
        <end position="241"/>
    </location>
</feature>
<evidence type="ECO:0000256" key="4">
    <source>
        <dbReference type="ARBA" id="ARBA00023242"/>
    </source>
</evidence>
<feature type="region of interest" description="Disordered" evidence="5">
    <location>
        <begin position="1"/>
        <end position="23"/>
    </location>
</feature>
<evidence type="ECO:0000256" key="2">
    <source>
        <dbReference type="ARBA" id="ARBA00004496"/>
    </source>
</evidence>
<name>A0A2B7YF62_POLH7</name>
<evidence type="ECO:0000256" key="1">
    <source>
        <dbReference type="ARBA" id="ARBA00004123"/>
    </source>
</evidence>
<comment type="caution">
    <text evidence="6">The sequence shown here is derived from an EMBL/GenBank/DDBJ whole genome shotgun (WGS) entry which is preliminary data.</text>
</comment>
<keyword evidence="4" id="KW-0539">Nucleus</keyword>
<dbReference type="GO" id="GO:0000387">
    <property type="term" value="P:spliceosomal snRNP assembly"/>
    <property type="evidence" value="ECO:0007669"/>
    <property type="project" value="TreeGrafter"/>
</dbReference>